<dbReference type="AlphaFoldDB" id="A0A1B9H275"/>
<dbReference type="Proteomes" id="UP000092666">
    <property type="component" value="Unassembled WGS sequence"/>
</dbReference>
<reference evidence="2 3" key="1">
    <citation type="submission" date="2013-07" db="EMBL/GenBank/DDBJ databases">
        <title>The Genome Sequence of Cryptococcus heveanensis BCC8398.</title>
        <authorList>
            <consortium name="The Broad Institute Genome Sequencing Platform"/>
            <person name="Cuomo C."/>
            <person name="Litvintseva A."/>
            <person name="Chen Y."/>
            <person name="Heitman J."/>
            <person name="Sun S."/>
            <person name="Springer D."/>
            <person name="Dromer F."/>
            <person name="Young S.K."/>
            <person name="Zeng Q."/>
            <person name="Gargeya S."/>
            <person name="Fitzgerald M."/>
            <person name="Abouelleil A."/>
            <person name="Alvarado L."/>
            <person name="Berlin A.M."/>
            <person name="Chapman S.B."/>
            <person name="Dewar J."/>
            <person name="Goldberg J."/>
            <person name="Griggs A."/>
            <person name="Gujja S."/>
            <person name="Hansen M."/>
            <person name="Howarth C."/>
            <person name="Imamovic A."/>
            <person name="Larimer J."/>
            <person name="McCowan C."/>
            <person name="Murphy C."/>
            <person name="Pearson M."/>
            <person name="Priest M."/>
            <person name="Roberts A."/>
            <person name="Saif S."/>
            <person name="Shea T."/>
            <person name="Sykes S."/>
            <person name="Wortman J."/>
            <person name="Nusbaum C."/>
            <person name="Birren B."/>
        </authorList>
    </citation>
    <scope>NUCLEOTIDE SEQUENCE [LARGE SCALE GENOMIC DNA]</scope>
    <source>
        <strain evidence="2 3">BCC8398</strain>
    </source>
</reference>
<accession>A0A1B9H275</accession>
<sequence>MTNATTATTATSNAQTQQLPLDSPIPGRSWFNVNGGRFSQPSLVGYKEMDKALSKAGEGSDKGFSGLTKRFFAFERISARPPLSSSGSASASSESEQPVRRSILDQIVAPYLPLTYPSSAVARSDDALSSASVWRDRPMPKQHVDLSWKGVGMIVDFGWKRSEDGIKYEIEEALGREWVRSPVSSEAEVDTERAARGGQAGKDDEEEQQESATRDSVPDAEEEALPSAGNAKSGFWGRIPLVGGSW</sequence>
<keyword evidence="3" id="KW-1185">Reference proteome</keyword>
<protein>
    <submittedName>
        <fullName evidence="2">Uncharacterized protein</fullName>
    </submittedName>
</protein>
<evidence type="ECO:0000313" key="3">
    <source>
        <dbReference type="Proteomes" id="UP000092666"/>
    </source>
</evidence>
<feature type="region of interest" description="Disordered" evidence="1">
    <location>
        <begin position="1"/>
        <end position="27"/>
    </location>
</feature>
<evidence type="ECO:0000313" key="2">
    <source>
        <dbReference type="EMBL" id="OCF37371.1"/>
    </source>
</evidence>
<name>A0A1B9H275_9TREE</name>
<dbReference type="OrthoDB" id="2564054at2759"/>
<feature type="compositionally biased region" description="Low complexity" evidence="1">
    <location>
        <begin position="1"/>
        <end position="18"/>
    </location>
</feature>
<reference evidence="3" key="2">
    <citation type="submission" date="2013-12" db="EMBL/GenBank/DDBJ databases">
        <title>Evolution of pathogenesis and genome organization in the Tremellales.</title>
        <authorList>
            <person name="Cuomo C."/>
            <person name="Litvintseva A."/>
            <person name="Heitman J."/>
            <person name="Chen Y."/>
            <person name="Sun S."/>
            <person name="Springer D."/>
            <person name="Dromer F."/>
            <person name="Young S."/>
            <person name="Zeng Q."/>
            <person name="Chapman S."/>
            <person name="Gujja S."/>
            <person name="Saif S."/>
            <person name="Birren B."/>
        </authorList>
    </citation>
    <scope>NUCLEOTIDE SEQUENCE [LARGE SCALE GENOMIC DNA]</scope>
    <source>
        <strain evidence="3">BCC8398</strain>
    </source>
</reference>
<gene>
    <name evidence="2" type="ORF">I316_00492</name>
</gene>
<dbReference type="EMBL" id="KV700122">
    <property type="protein sequence ID" value="OCF37371.1"/>
    <property type="molecule type" value="Genomic_DNA"/>
</dbReference>
<evidence type="ECO:0000256" key="1">
    <source>
        <dbReference type="SAM" id="MobiDB-lite"/>
    </source>
</evidence>
<organism evidence="2 3">
    <name type="scientific">Kwoniella heveanensis BCC8398</name>
    <dbReference type="NCBI Taxonomy" id="1296120"/>
    <lineage>
        <taxon>Eukaryota</taxon>
        <taxon>Fungi</taxon>
        <taxon>Dikarya</taxon>
        <taxon>Basidiomycota</taxon>
        <taxon>Agaricomycotina</taxon>
        <taxon>Tremellomycetes</taxon>
        <taxon>Tremellales</taxon>
        <taxon>Cryptococcaceae</taxon>
        <taxon>Kwoniella</taxon>
    </lineage>
</organism>
<feature type="region of interest" description="Disordered" evidence="1">
    <location>
        <begin position="182"/>
        <end position="246"/>
    </location>
</feature>
<proteinExistence type="predicted"/>